<dbReference type="Gene3D" id="3.10.129.10">
    <property type="entry name" value="Hotdog Thioesterase"/>
    <property type="match status" value="1"/>
</dbReference>
<dbReference type="EMBL" id="CAEZVB010000010">
    <property type="protein sequence ID" value="CAB4616450.1"/>
    <property type="molecule type" value="Genomic_DNA"/>
</dbReference>
<dbReference type="AlphaFoldDB" id="A0A6J7FE16"/>
<evidence type="ECO:0000313" key="2">
    <source>
        <dbReference type="EMBL" id="CAB4616450.1"/>
    </source>
</evidence>
<dbReference type="EMBL" id="CAEZWR010000014">
    <property type="protein sequence ID" value="CAB4655639.1"/>
    <property type="molecule type" value="Genomic_DNA"/>
</dbReference>
<evidence type="ECO:0000259" key="1">
    <source>
        <dbReference type="Pfam" id="PF13452"/>
    </source>
</evidence>
<feature type="domain" description="FAS1-like dehydratase" evidence="1">
    <location>
        <begin position="10"/>
        <end position="164"/>
    </location>
</feature>
<dbReference type="EMBL" id="CAFBMO010000001">
    <property type="protein sequence ID" value="CAB4893626.1"/>
    <property type="molecule type" value="Genomic_DNA"/>
</dbReference>
<evidence type="ECO:0000313" key="4">
    <source>
        <dbReference type="EMBL" id="CAB4893626.1"/>
    </source>
</evidence>
<gene>
    <name evidence="2" type="ORF">UFOPK1908_00414</name>
    <name evidence="3" type="ORF">UFOPK2282_00203</name>
    <name evidence="4" type="ORF">UFOPK3576_00056</name>
</gene>
<organism evidence="4">
    <name type="scientific">freshwater metagenome</name>
    <dbReference type="NCBI Taxonomy" id="449393"/>
    <lineage>
        <taxon>unclassified sequences</taxon>
        <taxon>metagenomes</taxon>
        <taxon>ecological metagenomes</taxon>
    </lineage>
</organism>
<dbReference type="Pfam" id="PF13452">
    <property type="entry name" value="FAS1_DH_region"/>
    <property type="match status" value="1"/>
</dbReference>
<accession>A0A6J7FE16</accession>
<name>A0A6J7FE16_9ZZZZ</name>
<proteinExistence type="predicted"/>
<dbReference type="InterPro" id="IPR039569">
    <property type="entry name" value="FAS1-like_DH_region"/>
</dbReference>
<evidence type="ECO:0000313" key="3">
    <source>
        <dbReference type="EMBL" id="CAB4655639.1"/>
    </source>
</evidence>
<sequence length="173" mass="18669">MSNISEAMKAAVGTVTGRTVSYPVSESDIRKWALAVYYPGQPPAEFIDAAAAAKTIHGGIVAPEDFNPFAWITAGHEKFIKNAGKLENNNPDNPEIALGIDGPGLKFQMNGGMVCEYGVRIKPGDVITSESSVGEYSEREGRLGLMLFSRGISTWTNQNGELVKRTTGTLIRY</sequence>
<protein>
    <submittedName>
        <fullName evidence="4">Unannotated protein</fullName>
    </submittedName>
</protein>
<dbReference type="SUPFAM" id="SSF54637">
    <property type="entry name" value="Thioesterase/thiol ester dehydrase-isomerase"/>
    <property type="match status" value="1"/>
</dbReference>
<reference evidence="4" key="1">
    <citation type="submission" date="2020-05" db="EMBL/GenBank/DDBJ databases">
        <authorList>
            <person name="Chiriac C."/>
            <person name="Salcher M."/>
            <person name="Ghai R."/>
            <person name="Kavagutti S V."/>
        </authorList>
    </citation>
    <scope>NUCLEOTIDE SEQUENCE</scope>
</reference>
<dbReference type="InterPro" id="IPR029069">
    <property type="entry name" value="HotDog_dom_sf"/>
</dbReference>